<evidence type="ECO:0000313" key="1">
    <source>
        <dbReference type="EMBL" id="PRQ52901.1"/>
    </source>
</evidence>
<gene>
    <name evidence="1" type="ORF">RchiOBHm_Chr2g0160581</name>
</gene>
<evidence type="ECO:0000313" key="2">
    <source>
        <dbReference type="Proteomes" id="UP000238479"/>
    </source>
</evidence>
<organism evidence="1 2">
    <name type="scientific">Rosa chinensis</name>
    <name type="common">China rose</name>
    <dbReference type="NCBI Taxonomy" id="74649"/>
    <lineage>
        <taxon>Eukaryota</taxon>
        <taxon>Viridiplantae</taxon>
        <taxon>Streptophyta</taxon>
        <taxon>Embryophyta</taxon>
        <taxon>Tracheophyta</taxon>
        <taxon>Spermatophyta</taxon>
        <taxon>Magnoliopsida</taxon>
        <taxon>eudicotyledons</taxon>
        <taxon>Gunneridae</taxon>
        <taxon>Pentapetalae</taxon>
        <taxon>rosids</taxon>
        <taxon>fabids</taxon>
        <taxon>Rosales</taxon>
        <taxon>Rosaceae</taxon>
        <taxon>Rosoideae</taxon>
        <taxon>Rosoideae incertae sedis</taxon>
        <taxon>Rosa</taxon>
    </lineage>
</organism>
<dbReference type="Proteomes" id="UP000238479">
    <property type="component" value="Chromosome 2"/>
</dbReference>
<name>A0A2P6S2L0_ROSCH</name>
<keyword evidence="2" id="KW-1185">Reference proteome</keyword>
<reference evidence="1 2" key="1">
    <citation type="journal article" date="2018" name="Nat. Genet.">
        <title>The Rosa genome provides new insights in the design of modern roses.</title>
        <authorList>
            <person name="Bendahmane M."/>
        </authorList>
    </citation>
    <scope>NUCLEOTIDE SEQUENCE [LARGE SCALE GENOMIC DNA]</scope>
    <source>
        <strain evidence="2">cv. Old Blush</strain>
    </source>
</reference>
<sequence>MKSLKAKFYCCLALLKIIFKSEQVATSISFLSFFSYKNLVAAKKLYTSIFTPSSVPLNKKPISFTCDYIG</sequence>
<proteinExistence type="predicted"/>
<dbReference type="AlphaFoldDB" id="A0A2P6S2L0"/>
<comment type="caution">
    <text evidence="1">The sequence shown here is derived from an EMBL/GenBank/DDBJ whole genome shotgun (WGS) entry which is preliminary data.</text>
</comment>
<accession>A0A2P6S2L0</accession>
<protein>
    <submittedName>
        <fullName evidence="1">Uncharacterized protein</fullName>
    </submittedName>
</protein>
<dbReference type="Gramene" id="PRQ52901">
    <property type="protein sequence ID" value="PRQ52901"/>
    <property type="gene ID" value="RchiOBHm_Chr2g0160581"/>
</dbReference>
<dbReference type="EMBL" id="PDCK01000040">
    <property type="protein sequence ID" value="PRQ52901.1"/>
    <property type="molecule type" value="Genomic_DNA"/>
</dbReference>